<dbReference type="InterPro" id="IPR028082">
    <property type="entry name" value="Peripla_BP_I"/>
</dbReference>
<dbReference type="InterPro" id="IPR051200">
    <property type="entry name" value="Host-pathogen_enzymatic-act"/>
</dbReference>
<dbReference type="SUPFAM" id="SSF50974">
    <property type="entry name" value="Nitrous oxide reductase, N-terminal domain"/>
    <property type="match status" value="1"/>
</dbReference>
<dbReference type="STRING" id="45076.Lwor_0364"/>
<reference evidence="1 2" key="1">
    <citation type="submission" date="2015-11" db="EMBL/GenBank/DDBJ databases">
        <title>Genomic analysis of 38 Legionella species identifies large and diverse effector repertoires.</title>
        <authorList>
            <person name="Burstein D."/>
            <person name="Amaro F."/>
            <person name="Zusman T."/>
            <person name="Lifshitz Z."/>
            <person name="Cohen O."/>
            <person name="Gilbert J.A."/>
            <person name="Pupko T."/>
            <person name="Shuman H.A."/>
            <person name="Segal G."/>
        </authorList>
    </citation>
    <scope>NUCLEOTIDE SEQUENCE [LARGE SCALE GENOMIC DNA]</scope>
    <source>
        <strain evidence="1 2">ATCC 49508</strain>
    </source>
</reference>
<evidence type="ECO:0000313" key="2">
    <source>
        <dbReference type="Proteomes" id="UP000054662"/>
    </source>
</evidence>
<dbReference type="Proteomes" id="UP000054662">
    <property type="component" value="Unassembled WGS sequence"/>
</dbReference>
<keyword evidence="2" id="KW-1185">Reference proteome</keyword>
<dbReference type="PANTHER" id="PTHR47197:SF3">
    <property type="entry name" value="DIHYDRO-HEME D1 DEHYDROGENASE"/>
    <property type="match status" value="1"/>
</dbReference>
<dbReference type="Gene3D" id="3.40.50.2300">
    <property type="match status" value="1"/>
</dbReference>
<dbReference type="InterPro" id="IPR011045">
    <property type="entry name" value="N2O_reductase_N"/>
</dbReference>
<gene>
    <name evidence="1" type="ORF">Lwor_0364</name>
</gene>
<evidence type="ECO:0000313" key="1">
    <source>
        <dbReference type="EMBL" id="KTD82061.1"/>
    </source>
</evidence>
<dbReference type="AlphaFoldDB" id="A0A0W1AL29"/>
<accession>A0A0W1AL29</accession>
<dbReference type="Gene3D" id="2.130.10.10">
    <property type="entry name" value="YVTN repeat-like/Quinoprotein amine dehydrogenase"/>
    <property type="match status" value="2"/>
</dbReference>
<dbReference type="InterPro" id="IPR015943">
    <property type="entry name" value="WD40/YVTN_repeat-like_dom_sf"/>
</dbReference>
<dbReference type="PATRIC" id="fig|45076.6.peg.399"/>
<dbReference type="SUPFAM" id="SSF53822">
    <property type="entry name" value="Periplasmic binding protein-like I"/>
    <property type="match status" value="1"/>
</dbReference>
<protein>
    <submittedName>
        <fullName evidence="1">Cytochrome D1 heme domain protein</fullName>
    </submittedName>
</protein>
<dbReference type="EMBL" id="LNZC01000002">
    <property type="protein sequence ID" value="KTD82061.1"/>
    <property type="molecule type" value="Genomic_DNA"/>
</dbReference>
<name>A0A0W1AL29_9GAMM</name>
<dbReference type="OrthoDB" id="9776991at2"/>
<proteinExistence type="predicted"/>
<organism evidence="1 2">
    <name type="scientific">Legionella worsleiensis</name>
    <dbReference type="NCBI Taxonomy" id="45076"/>
    <lineage>
        <taxon>Bacteria</taxon>
        <taxon>Pseudomonadati</taxon>
        <taxon>Pseudomonadota</taxon>
        <taxon>Gammaproteobacteria</taxon>
        <taxon>Legionellales</taxon>
        <taxon>Legionellaceae</taxon>
        <taxon>Legionella</taxon>
    </lineage>
</organism>
<comment type="caution">
    <text evidence="1">The sequence shown here is derived from an EMBL/GenBank/DDBJ whole genome shotgun (WGS) entry which is preliminary data.</text>
</comment>
<sequence>MVIPYLLQSLFLSEPDKLHRTLYILTSSLSPSNLPSESTLSLFNILKGYQMLINNLRFISLASLLFAGTAFSGTSAPLLAVVEENANHVSIYNPESGKKLGSLEIGFLPHEIAVTKDGKTAYVSNFGIRDYDSGSGTPGASISVIDLPSLSEQYRLYTFDPADYKDYEQIDSAPHGVKLRPPYENQLFVNVEKGHKVLVFDVNEKKLVKQIPVNSNTHNLYFSPDGKTLWLMAGKDGVIRVDADSGQVTGSVTLPTAVRGLKYTPDNRYLMASAVNQIVFIDPDSMTIQRQFNNLGVGPILYSDITPDQRYIIAPAAFDHQVIVIDVASGKVIKRLVTGLNPINVLISTDGQFAYISNATDKHISKIDLNSFEVTSFRTHEGPNGLAFIPSFKNKAHKTLTLGVALPFTGSDGLKGREMMRGYEYWRSTLTKAGGLVIDDQAYDVNIVYLDTESQPEKQTTLTQELISQYKVQVLLSTYGDAAYALEKKQAESAQILITPKLTEAMPWQPDDLARGHDYFITTHLYERGYIAQYNFKPSSWSAQATTTGLLLQNALQTAHCLDKDTVTRVFDENHFDFFYPYNNGSVK</sequence>
<dbReference type="PANTHER" id="PTHR47197">
    <property type="entry name" value="PROTEIN NIRF"/>
    <property type="match status" value="1"/>
</dbReference>